<accession>A0A133ULZ6</accession>
<dbReference type="EMBL" id="LHXO01000020">
    <property type="protein sequence ID" value="KXA95258.1"/>
    <property type="molecule type" value="Genomic_DNA"/>
</dbReference>
<dbReference type="Proteomes" id="UP000070284">
    <property type="component" value="Unassembled WGS sequence"/>
</dbReference>
<reference evidence="1 2" key="1">
    <citation type="journal article" date="2016" name="Sci. Rep.">
        <title>Metabolic traits of an uncultured archaeal lineage -MSBL1- from brine pools of the Red Sea.</title>
        <authorList>
            <person name="Mwirichia R."/>
            <person name="Alam I."/>
            <person name="Rashid M."/>
            <person name="Vinu M."/>
            <person name="Ba-Alawi W."/>
            <person name="Anthony Kamau A."/>
            <person name="Kamanda Ngugi D."/>
            <person name="Goker M."/>
            <person name="Klenk H.P."/>
            <person name="Bajic V."/>
            <person name="Stingl U."/>
        </authorList>
    </citation>
    <scope>NUCLEOTIDE SEQUENCE [LARGE SCALE GENOMIC DNA]</scope>
    <source>
        <strain evidence="1">SCGC-AAA259E19</strain>
    </source>
</reference>
<comment type="caution">
    <text evidence="1">The sequence shown here is derived from an EMBL/GenBank/DDBJ whole genome shotgun (WGS) entry which is preliminary data.</text>
</comment>
<protein>
    <submittedName>
        <fullName evidence="1">Uncharacterized protein</fullName>
    </submittedName>
</protein>
<keyword evidence="2" id="KW-1185">Reference proteome</keyword>
<evidence type="ECO:0000313" key="1">
    <source>
        <dbReference type="EMBL" id="KXA95258.1"/>
    </source>
</evidence>
<gene>
    <name evidence="1" type="ORF">AKJ65_02150</name>
</gene>
<sequence>MKLTRNAGEDVLPLLERAEEKITVYSPFISPKYAELLLEKSKDGVDVDVFTANTNANYHQKSLRILLRSSSQITGKEIQPALQRGIEGGRSDKAFPLERVGGHSGLRTCLKVRRQAEG</sequence>
<dbReference type="AlphaFoldDB" id="A0A133ULZ6"/>
<organism evidence="1 2">
    <name type="scientific">candidate division MSBL1 archaeon SCGC-AAA259E19</name>
    <dbReference type="NCBI Taxonomy" id="1698264"/>
    <lineage>
        <taxon>Archaea</taxon>
        <taxon>Methanobacteriati</taxon>
        <taxon>Methanobacteriota</taxon>
        <taxon>candidate division MSBL1</taxon>
    </lineage>
</organism>
<evidence type="ECO:0000313" key="2">
    <source>
        <dbReference type="Proteomes" id="UP000070284"/>
    </source>
</evidence>
<proteinExistence type="predicted"/>
<name>A0A133ULZ6_9EURY</name>